<dbReference type="AlphaFoldDB" id="A0A4Y7PX45"/>
<proteinExistence type="predicted"/>
<sequence length="434" mass="49250">MGESSGNTHMSTIPSEIMSHIFAYCLPDEDFPSPSIRDAPLLLARVCRTWKDLSVLTPNLWTAISIDGIDHGFLQTPLNEWLIRSRTLPISIQLTYYPGPFLEIILSHAPRLQRFHLTSQPPDKGASHGHHSVNHVNQFIVSVLNLAGGLEEFTHVGFPSLVPRASPLPEFTPQQNLRKINFRGRPFFLTFKQYQSYHLCELYIQNDPSPNHLLHIFDHCPLLHTCIINFGQHRGFPAPWRVRTMQFMKTISVAWDSGDATVGPFLDQISLPRLEHLTIDMYRCNPDATGQRWPHLANLLERSKPDLKELRIQGGPMQVEDMLTCLRLVPGVTSLGGDVLMVYKPVITMLEVDDGSVQAPLCPRMETFEVMGPSANPYNVIQMVASRWSCAATTRRKFHIAKLTEVKVRWQAKYLLEDPGIMKYMEEGLKVTVL</sequence>
<dbReference type="Pfam" id="PF12937">
    <property type="entry name" value="F-box-like"/>
    <property type="match status" value="1"/>
</dbReference>
<keyword evidence="3" id="KW-1185">Reference proteome</keyword>
<dbReference type="VEuPathDB" id="FungiDB:BD410DRAFT_791620"/>
<feature type="domain" description="F-box" evidence="1">
    <location>
        <begin position="11"/>
        <end position="66"/>
    </location>
</feature>
<organism evidence="2 3">
    <name type="scientific">Rickenella mellea</name>
    <dbReference type="NCBI Taxonomy" id="50990"/>
    <lineage>
        <taxon>Eukaryota</taxon>
        <taxon>Fungi</taxon>
        <taxon>Dikarya</taxon>
        <taxon>Basidiomycota</taxon>
        <taxon>Agaricomycotina</taxon>
        <taxon>Agaricomycetes</taxon>
        <taxon>Hymenochaetales</taxon>
        <taxon>Rickenellaceae</taxon>
        <taxon>Rickenella</taxon>
    </lineage>
</organism>
<dbReference type="Gene3D" id="1.20.1280.50">
    <property type="match status" value="1"/>
</dbReference>
<dbReference type="STRING" id="50990.A0A4Y7PX45"/>
<name>A0A4Y7PX45_9AGAM</name>
<gene>
    <name evidence="2" type="ORF">BD410DRAFT_791620</name>
</gene>
<dbReference type="EMBL" id="ML170192">
    <property type="protein sequence ID" value="TDL19973.1"/>
    <property type="molecule type" value="Genomic_DNA"/>
</dbReference>
<dbReference type="OrthoDB" id="2269034at2759"/>
<dbReference type="InterPro" id="IPR001810">
    <property type="entry name" value="F-box_dom"/>
</dbReference>
<evidence type="ECO:0000313" key="2">
    <source>
        <dbReference type="EMBL" id="TDL19973.1"/>
    </source>
</evidence>
<reference evidence="2 3" key="1">
    <citation type="submission" date="2018-06" db="EMBL/GenBank/DDBJ databases">
        <title>A transcriptomic atlas of mushroom development highlights an independent origin of complex multicellularity.</title>
        <authorList>
            <consortium name="DOE Joint Genome Institute"/>
            <person name="Krizsan K."/>
            <person name="Almasi E."/>
            <person name="Merenyi Z."/>
            <person name="Sahu N."/>
            <person name="Viragh M."/>
            <person name="Koszo T."/>
            <person name="Mondo S."/>
            <person name="Kiss B."/>
            <person name="Balint B."/>
            <person name="Kues U."/>
            <person name="Barry K."/>
            <person name="Hegedus J.C."/>
            <person name="Henrissat B."/>
            <person name="Johnson J."/>
            <person name="Lipzen A."/>
            <person name="Ohm R."/>
            <person name="Nagy I."/>
            <person name="Pangilinan J."/>
            <person name="Yan J."/>
            <person name="Xiong Y."/>
            <person name="Grigoriev I.V."/>
            <person name="Hibbett D.S."/>
            <person name="Nagy L.G."/>
        </authorList>
    </citation>
    <scope>NUCLEOTIDE SEQUENCE [LARGE SCALE GENOMIC DNA]</scope>
    <source>
        <strain evidence="2 3">SZMC22713</strain>
    </source>
</reference>
<feature type="non-terminal residue" evidence="2">
    <location>
        <position position="434"/>
    </location>
</feature>
<accession>A0A4Y7PX45</accession>
<dbReference type="Proteomes" id="UP000294933">
    <property type="component" value="Unassembled WGS sequence"/>
</dbReference>
<protein>
    <recommendedName>
        <fullName evidence="1">F-box domain-containing protein</fullName>
    </recommendedName>
</protein>
<evidence type="ECO:0000313" key="3">
    <source>
        <dbReference type="Proteomes" id="UP000294933"/>
    </source>
</evidence>
<evidence type="ECO:0000259" key="1">
    <source>
        <dbReference type="Pfam" id="PF12937"/>
    </source>
</evidence>